<dbReference type="InterPro" id="IPR011033">
    <property type="entry name" value="PRC_barrel-like_sf"/>
</dbReference>
<protein>
    <recommendedName>
        <fullName evidence="2">PRC-barrel domain-containing protein</fullName>
    </recommendedName>
</protein>
<dbReference type="EMBL" id="CAJZAG010000004">
    <property type="protein sequence ID" value="CAG9171320.1"/>
    <property type="molecule type" value="Genomic_DNA"/>
</dbReference>
<reference evidence="3 4" key="1">
    <citation type="submission" date="2021-08" db="EMBL/GenBank/DDBJ databases">
        <authorList>
            <person name="Peeters C."/>
        </authorList>
    </citation>
    <scope>NUCLEOTIDE SEQUENCE [LARGE SCALE GENOMIC DNA]</scope>
    <source>
        <strain evidence="3 4">LMG 32289</strain>
    </source>
</reference>
<evidence type="ECO:0000259" key="2">
    <source>
        <dbReference type="Pfam" id="PF05239"/>
    </source>
</evidence>
<gene>
    <name evidence="3" type="ORF">LMG32289_02310</name>
</gene>
<dbReference type="SUPFAM" id="SSF50346">
    <property type="entry name" value="PRC-barrel domain"/>
    <property type="match status" value="1"/>
</dbReference>
<evidence type="ECO:0000313" key="4">
    <source>
        <dbReference type="Proteomes" id="UP000706525"/>
    </source>
</evidence>
<feature type="region of interest" description="Disordered" evidence="1">
    <location>
        <begin position="16"/>
        <end position="43"/>
    </location>
</feature>
<dbReference type="Gene3D" id="2.30.30.240">
    <property type="entry name" value="PRC-barrel domain"/>
    <property type="match status" value="1"/>
</dbReference>
<dbReference type="PANTHER" id="PTHR36505:SF1">
    <property type="entry name" value="BLR1072 PROTEIN"/>
    <property type="match status" value="1"/>
</dbReference>
<evidence type="ECO:0000256" key="1">
    <source>
        <dbReference type="SAM" id="MobiDB-lite"/>
    </source>
</evidence>
<dbReference type="InterPro" id="IPR027275">
    <property type="entry name" value="PRC-brl_dom"/>
</dbReference>
<feature type="compositionally biased region" description="Polar residues" evidence="1">
    <location>
        <begin position="16"/>
        <end position="30"/>
    </location>
</feature>
<feature type="domain" description="PRC-barrel" evidence="2">
    <location>
        <begin position="56"/>
        <end position="116"/>
    </location>
</feature>
<organism evidence="3 4">
    <name type="scientific">Cupriavidus pampae</name>
    <dbReference type="NCBI Taxonomy" id="659251"/>
    <lineage>
        <taxon>Bacteria</taxon>
        <taxon>Pseudomonadati</taxon>
        <taxon>Pseudomonadota</taxon>
        <taxon>Betaproteobacteria</taxon>
        <taxon>Burkholderiales</taxon>
        <taxon>Burkholderiaceae</taxon>
        <taxon>Cupriavidus</taxon>
    </lineage>
</organism>
<accession>A0ABN7YCY9</accession>
<name>A0ABN7YCY9_9BURK</name>
<evidence type="ECO:0000313" key="3">
    <source>
        <dbReference type="EMBL" id="CAG9171320.1"/>
    </source>
</evidence>
<proteinExistence type="predicted"/>
<comment type="caution">
    <text evidence="3">The sequence shown here is derived from an EMBL/GenBank/DDBJ whole genome shotgun (WGS) entry which is preliminary data.</text>
</comment>
<dbReference type="Proteomes" id="UP000706525">
    <property type="component" value="Unassembled WGS sequence"/>
</dbReference>
<dbReference type="Pfam" id="PF05239">
    <property type="entry name" value="PRC"/>
    <property type="match status" value="1"/>
</dbReference>
<keyword evidence="4" id="KW-1185">Reference proteome</keyword>
<sequence length="173" mass="18926">MLVPFRPFQLTPTLLPQEKSMNVNDPQAPSSVPPRGAAIIGGADQNPQGCGPFVMASDTLEGNKVVDPSGQEIGTIDHIMLDVVGGRIAYAVLAMGGFLGIGEKLHALPWSALTLDTRRKCFVLGVEKDRIKASPGFDKEHWPNMANSEWGTSIHEYYGISPYWESDRYDPWA</sequence>
<dbReference type="PANTHER" id="PTHR36505">
    <property type="entry name" value="BLR1072 PROTEIN"/>
    <property type="match status" value="1"/>
</dbReference>